<accession>A0AAV3QYN3</accession>
<feature type="transmembrane region" description="Helical" evidence="8">
    <location>
        <begin position="45"/>
        <end position="62"/>
    </location>
</feature>
<feature type="transmembrane region" description="Helical" evidence="8">
    <location>
        <begin position="232"/>
        <end position="251"/>
    </location>
</feature>
<evidence type="ECO:0000256" key="1">
    <source>
        <dbReference type="ARBA" id="ARBA00004141"/>
    </source>
</evidence>
<organism evidence="9 10">
    <name type="scientific">Lithospermum erythrorhizon</name>
    <name type="common">Purple gromwell</name>
    <name type="synonym">Lithospermum officinale var. erythrorhizon</name>
    <dbReference type="NCBI Taxonomy" id="34254"/>
    <lineage>
        <taxon>Eukaryota</taxon>
        <taxon>Viridiplantae</taxon>
        <taxon>Streptophyta</taxon>
        <taxon>Embryophyta</taxon>
        <taxon>Tracheophyta</taxon>
        <taxon>Spermatophyta</taxon>
        <taxon>Magnoliopsida</taxon>
        <taxon>eudicotyledons</taxon>
        <taxon>Gunneridae</taxon>
        <taxon>Pentapetalae</taxon>
        <taxon>asterids</taxon>
        <taxon>lamiids</taxon>
        <taxon>Boraginales</taxon>
        <taxon>Boraginaceae</taxon>
        <taxon>Boraginoideae</taxon>
        <taxon>Lithospermeae</taxon>
        <taxon>Lithospermum</taxon>
    </lineage>
</organism>
<name>A0AAV3QYN3_LITER</name>
<evidence type="ECO:0000256" key="5">
    <source>
        <dbReference type="ARBA" id="ARBA00022989"/>
    </source>
</evidence>
<proteinExistence type="inferred from homology"/>
<evidence type="ECO:0000256" key="7">
    <source>
        <dbReference type="ARBA" id="ARBA00023294"/>
    </source>
</evidence>
<evidence type="ECO:0000313" key="10">
    <source>
        <dbReference type="Proteomes" id="UP001454036"/>
    </source>
</evidence>
<dbReference type="AlphaFoldDB" id="A0AAV3QYN3"/>
<dbReference type="GO" id="GO:0005886">
    <property type="term" value="C:plasma membrane"/>
    <property type="evidence" value="ECO:0007669"/>
    <property type="project" value="TreeGrafter"/>
</dbReference>
<evidence type="ECO:0000256" key="2">
    <source>
        <dbReference type="ARBA" id="ARBA00009177"/>
    </source>
</evidence>
<dbReference type="InterPro" id="IPR004776">
    <property type="entry name" value="Mem_transp_PIN-like"/>
</dbReference>
<feature type="transmembrane region" description="Helical" evidence="8">
    <location>
        <begin position="291"/>
        <end position="311"/>
    </location>
</feature>
<comment type="caution">
    <text evidence="9">The sequence shown here is derived from an EMBL/GenBank/DDBJ whole genome shotgun (WGS) entry which is preliminary data.</text>
</comment>
<keyword evidence="10" id="KW-1185">Reference proteome</keyword>
<keyword evidence="6 8" id="KW-0472">Membrane</keyword>
<comment type="subcellular location">
    <subcellularLocation>
        <location evidence="1">Membrane</location>
        <topology evidence="1">Multi-pass membrane protein</topology>
    </subcellularLocation>
</comment>
<comment type="similarity">
    <text evidence="2">Belongs to the auxin efflux carrier (TC 2.A.69.1) family.</text>
</comment>
<dbReference type="GO" id="GO:0005783">
    <property type="term" value="C:endoplasmic reticulum"/>
    <property type="evidence" value="ECO:0007669"/>
    <property type="project" value="TreeGrafter"/>
</dbReference>
<dbReference type="GO" id="GO:0009926">
    <property type="term" value="P:auxin polar transport"/>
    <property type="evidence" value="ECO:0007669"/>
    <property type="project" value="TreeGrafter"/>
</dbReference>
<dbReference type="Proteomes" id="UP001454036">
    <property type="component" value="Unassembled WGS sequence"/>
</dbReference>
<dbReference type="InterPro" id="IPR051107">
    <property type="entry name" value="Auxin_Efflux_Carrier"/>
</dbReference>
<feature type="transmembrane region" description="Helical" evidence="8">
    <location>
        <begin position="323"/>
        <end position="342"/>
    </location>
</feature>
<dbReference type="PANTHER" id="PTHR31752">
    <property type="entry name" value="AUXIN EFFLUX CARRIER COMPONENT 1B-RELATED"/>
    <property type="match status" value="1"/>
</dbReference>
<dbReference type="Pfam" id="PF03547">
    <property type="entry name" value="Mem_trans"/>
    <property type="match status" value="1"/>
</dbReference>
<dbReference type="EMBL" id="BAABME010006770">
    <property type="protein sequence ID" value="GAA0169252.1"/>
    <property type="molecule type" value="Genomic_DNA"/>
</dbReference>
<reference evidence="9 10" key="1">
    <citation type="submission" date="2024-01" db="EMBL/GenBank/DDBJ databases">
        <title>The complete chloroplast genome sequence of Lithospermum erythrorhizon: insights into the phylogenetic relationship among Boraginaceae species and the maternal lineages of purple gromwells.</title>
        <authorList>
            <person name="Okada T."/>
            <person name="Watanabe K."/>
        </authorList>
    </citation>
    <scope>NUCLEOTIDE SEQUENCE [LARGE SCALE GENOMIC DNA]</scope>
</reference>
<feature type="transmembrane region" description="Helical" evidence="8">
    <location>
        <begin position="98"/>
        <end position="120"/>
    </location>
</feature>
<feature type="transmembrane region" description="Helical" evidence="8">
    <location>
        <begin position="132"/>
        <end position="152"/>
    </location>
</feature>
<dbReference type="GO" id="GO:0010329">
    <property type="term" value="F:auxin efflux transmembrane transporter activity"/>
    <property type="evidence" value="ECO:0007669"/>
    <property type="project" value="TreeGrafter"/>
</dbReference>
<feature type="transmembrane region" description="Helical" evidence="8">
    <location>
        <begin position="68"/>
        <end position="91"/>
    </location>
</feature>
<evidence type="ECO:0000313" key="9">
    <source>
        <dbReference type="EMBL" id="GAA0169252.1"/>
    </source>
</evidence>
<keyword evidence="4 8" id="KW-0812">Transmembrane</keyword>
<keyword evidence="5 8" id="KW-1133">Transmembrane helix</keyword>
<dbReference type="GO" id="GO:0009734">
    <property type="term" value="P:auxin-activated signaling pathway"/>
    <property type="evidence" value="ECO:0007669"/>
    <property type="project" value="UniProtKB-KW"/>
</dbReference>
<evidence type="ECO:0000256" key="8">
    <source>
        <dbReference type="SAM" id="Phobius"/>
    </source>
</evidence>
<sequence>MIEWRDVYKVVNAVLPLYAPLTLGYGSVKWWNMFKSEQCDTINRFFCYFVLPIYSFDFIAHIDPYHMNYRFIVADIISKIILVMILALWATFTKKGSFSWFITSLVLSSLSNTVIVGVPFLDSMYGEVGKQLTIQSYTIQTLLWFPALLFMLEIRRARAMPGFGVRDRVEGGGERGVVEEGRVSLFSLLKTVSYKVLRNPNCFACYVSVIWGLVAYRWHFHMPEVIDGCIKIVAKAGACVAMFSMGLFMAVQPKIVACGSGLTIVALVLRFVVGPSAMVIASLVVRLHGDIFRASFIQAALPQAITAFVFAKEYSLHAEVFSVSISVGTIISVPVLIAYYAILEVIHI</sequence>
<feature type="transmembrane region" description="Helical" evidence="8">
    <location>
        <begin position="263"/>
        <end position="285"/>
    </location>
</feature>
<dbReference type="PANTHER" id="PTHR31752:SF2">
    <property type="entry name" value="AUXIN EFFLUX CARRIER COMPONENT 5"/>
    <property type="match status" value="1"/>
</dbReference>
<keyword evidence="3" id="KW-0813">Transport</keyword>
<gene>
    <name evidence="9" type="ORF">LIER_23778</name>
</gene>
<protein>
    <submittedName>
        <fullName evidence="9">Secondary carrier transporter</fullName>
    </submittedName>
</protein>
<evidence type="ECO:0000256" key="6">
    <source>
        <dbReference type="ARBA" id="ARBA00023136"/>
    </source>
</evidence>
<evidence type="ECO:0000256" key="4">
    <source>
        <dbReference type="ARBA" id="ARBA00022692"/>
    </source>
</evidence>
<keyword evidence="7" id="KW-0927">Auxin signaling pathway</keyword>
<evidence type="ECO:0000256" key="3">
    <source>
        <dbReference type="ARBA" id="ARBA00022448"/>
    </source>
</evidence>